<dbReference type="PANTHER" id="PTHR30518">
    <property type="entry name" value="ENDOLYTIC MUREIN TRANSGLYCOSYLASE"/>
    <property type="match status" value="1"/>
</dbReference>
<dbReference type="RefSeq" id="WP_076169648.1">
    <property type="nucleotide sequence ID" value="NZ_MRTP01000002.1"/>
</dbReference>
<keyword evidence="3 7" id="KW-1133">Transmembrane helix</keyword>
<reference evidence="8 9" key="1">
    <citation type="submission" date="2016-11" db="EMBL/GenBank/DDBJ databases">
        <title>Paenibacillus species isolates.</title>
        <authorList>
            <person name="Beno S.M."/>
        </authorList>
    </citation>
    <scope>NUCLEOTIDE SEQUENCE [LARGE SCALE GENOMIC DNA]</scope>
    <source>
        <strain evidence="8 9">FSL R5-0378</strain>
    </source>
</reference>
<evidence type="ECO:0000256" key="3">
    <source>
        <dbReference type="ARBA" id="ARBA00022989"/>
    </source>
</evidence>
<dbReference type="EMBL" id="MRTP01000002">
    <property type="protein sequence ID" value="OMF55255.1"/>
    <property type="molecule type" value="Genomic_DNA"/>
</dbReference>
<dbReference type="STRING" id="297318.BK138_11140"/>
<dbReference type="NCBIfam" id="TIGR00247">
    <property type="entry name" value="endolytic transglycosylase MltG"/>
    <property type="match status" value="1"/>
</dbReference>
<dbReference type="AlphaFoldDB" id="A0A1R1ETY4"/>
<sequence length="355" mass="39451">MEGWIGLKAAKKALVVLVIVLVIIAGGAYYVWNGMQPVKASQNAVKFTIEQGMGTSRIAGVLKQSGLIKNDMFFKIYLKWKNQGSRFQAGTYEAKPGVTYDQLIAKLNSGEVVKAEMIRITIPEGYTLEQIAKTVGEASQSDPAAFVKLADTGGQTDVPAFKEIPADTSLKHKAEGYLFPDTYEFKKGTGQEEILTRMLEQMQSKLDQIPDLEQKLKAHGLTLHEMLTVASLVEREVVADKERPLVAGVIYNRLHKEMKLEIDATVQYALKEPKERLLYKDLKVDSPYNTYLHPGLPPGPICSPSIASIEAALSPEASDYLYYVTKKDGSHEHLFAKTYQEHLNNIKKSNSNAKQ</sequence>
<keyword evidence="5 7" id="KW-0456">Lyase</keyword>
<keyword evidence="2 7" id="KW-0812">Transmembrane</keyword>
<comment type="caution">
    <text evidence="8">The sequence shown here is derived from an EMBL/GenBank/DDBJ whole genome shotgun (WGS) entry which is preliminary data.</text>
</comment>
<evidence type="ECO:0000256" key="6">
    <source>
        <dbReference type="ARBA" id="ARBA00023316"/>
    </source>
</evidence>
<dbReference type="Pfam" id="PF02618">
    <property type="entry name" value="YceG"/>
    <property type="match status" value="1"/>
</dbReference>
<comment type="similarity">
    <text evidence="7">Belongs to the transglycosylase MltG family.</text>
</comment>
<evidence type="ECO:0000256" key="7">
    <source>
        <dbReference type="HAMAP-Rule" id="MF_02065"/>
    </source>
</evidence>
<dbReference type="GO" id="GO:0009252">
    <property type="term" value="P:peptidoglycan biosynthetic process"/>
    <property type="evidence" value="ECO:0007669"/>
    <property type="project" value="UniProtKB-UniRule"/>
</dbReference>
<evidence type="ECO:0000256" key="4">
    <source>
        <dbReference type="ARBA" id="ARBA00023136"/>
    </source>
</evidence>
<keyword evidence="4 7" id="KW-0472">Membrane</keyword>
<keyword evidence="1 7" id="KW-1003">Cell membrane</keyword>
<evidence type="ECO:0000256" key="1">
    <source>
        <dbReference type="ARBA" id="ARBA00022475"/>
    </source>
</evidence>
<proteinExistence type="inferred from homology"/>
<keyword evidence="6 7" id="KW-0961">Cell wall biogenesis/degradation</keyword>
<dbReference type="GO" id="GO:0005886">
    <property type="term" value="C:plasma membrane"/>
    <property type="evidence" value="ECO:0007669"/>
    <property type="project" value="UniProtKB-SubCell"/>
</dbReference>
<feature type="transmembrane region" description="Helical" evidence="7">
    <location>
        <begin position="12"/>
        <end position="32"/>
    </location>
</feature>
<accession>A0A1R1ETY4</accession>
<evidence type="ECO:0000313" key="9">
    <source>
        <dbReference type="Proteomes" id="UP000187172"/>
    </source>
</evidence>
<dbReference type="GO" id="GO:0071555">
    <property type="term" value="P:cell wall organization"/>
    <property type="evidence" value="ECO:0007669"/>
    <property type="project" value="UniProtKB-KW"/>
</dbReference>
<keyword evidence="9" id="KW-1185">Reference proteome</keyword>
<protein>
    <recommendedName>
        <fullName evidence="7">Endolytic murein transglycosylase</fullName>
        <ecNumber evidence="7">4.2.2.29</ecNumber>
    </recommendedName>
    <alternativeName>
        <fullName evidence="7">Peptidoglycan lytic transglycosylase</fullName>
    </alternativeName>
    <alternativeName>
        <fullName evidence="7">Peptidoglycan polymerization terminase</fullName>
    </alternativeName>
</protein>
<dbReference type="InterPro" id="IPR003770">
    <property type="entry name" value="MLTG-like"/>
</dbReference>
<dbReference type="CDD" id="cd08010">
    <property type="entry name" value="MltG_like"/>
    <property type="match status" value="1"/>
</dbReference>
<gene>
    <name evidence="7" type="primary">mltG</name>
    <name evidence="8" type="ORF">BK138_11140</name>
</gene>
<comment type="subcellular location">
    <subcellularLocation>
        <location evidence="7">Cell membrane</location>
        <topology evidence="7">Single-pass membrane protein</topology>
    </subcellularLocation>
</comment>
<dbReference type="EC" id="4.2.2.29" evidence="7"/>
<feature type="site" description="Important for catalytic activity" evidence="7">
    <location>
        <position position="236"/>
    </location>
</feature>
<dbReference type="Gene3D" id="3.30.1490.480">
    <property type="entry name" value="Endolytic murein transglycosylase"/>
    <property type="match status" value="1"/>
</dbReference>
<organism evidence="8 9">
    <name type="scientific">Paenibacillus rhizosphaerae</name>
    <dbReference type="NCBI Taxonomy" id="297318"/>
    <lineage>
        <taxon>Bacteria</taxon>
        <taxon>Bacillati</taxon>
        <taxon>Bacillota</taxon>
        <taxon>Bacilli</taxon>
        <taxon>Bacillales</taxon>
        <taxon>Paenibacillaceae</taxon>
        <taxon>Paenibacillus</taxon>
    </lineage>
</organism>
<dbReference type="GO" id="GO:0008932">
    <property type="term" value="F:lytic endotransglycosylase activity"/>
    <property type="evidence" value="ECO:0007669"/>
    <property type="project" value="UniProtKB-UniRule"/>
</dbReference>
<comment type="function">
    <text evidence="7">Functions as a peptidoglycan terminase that cleaves nascent peptidoglycan strands endolytically to terminate their elongation.</text>
</comment>
<dbReference type="Proteomes" id="UP000187172">
    <property type="component" value="Unassembled WGS sequence"/>
</dbReference>
<dbReference type="PANTHER" id="PTHR30518:SF2">
    <property type="entry name" value="ENDOLYTIC MUREIN TRANSGLYCOSYLASE"/>
    <property type="match status" value="1"/>
</dbReference>
<evidence type="ECO:0000256" key="2">
    <source>
        <dbReference type="ARBA" id="ARBA00022692"/>
    </source>
</evidence>
<dbReference type="HAMAP" id="MF_02065">
    <property type="entry name" value="MltG"/>
    <property type="match status" value="1"/>
</dbReference>
<evidence type="ECO:0000313" key="8">
    <source>
        <dbReference type="EMBL" id="OMF55255.1"/>
    </source>
</evidence>
<dbReference type="Gene3D" id="3.30.160.60">
    <property type="entry name" value="Classic Zinc Finger"/>
    <property type="match status" value="1"/>
</dbReference>
<name>A0A1R1ETY4_9BACL</name>
<comment type="catalytic activity">
    <reaction evidence="7">
        <text>a peptidoglycan chain = a peptidoglycan chain with N-acetyl-1,6-anhydromuramyl-[peptide] at the reducing end + a peptidoglycan chain with N-acetylglucosamine at the non-reducing end.</text>
        <dbReference type="EC" id="4.2.2.29"/>
    </reaction>
</comment>
<evidence type="ECO:0000256" key="5">
    <source>
        <dbReference type="ARBA" id="ARBA00023239"/>
    </source>
</evidence>